<dbReference type="PRINTS" id="PR00724">
    <property type="entry name" value="CRBOXYPTASEC"/>
</dbReference>
<dbReference type="SUPFAM" id="SSF53474">
    <property type="entry name" value="alpha/beta-Hydrolases"/>
    <property type="match status" value="1"/>
</dbReference>
<evidence type="ECO:0000256" key="1">
    <source>
        <dbReference type="ARBA" id="ARBA00009431"/>
    </source>
</evidence>
<keyword evidence="5" id="KW-0378">Hydrolase</keyword>
<feature type="signal peptide" evidence="7">
    <location>
        <begin position="1"/>
        <end position="18"/>
    </location>
</feature>
<reference evidence="8" key="1">
    <citation type="journal article" date="2017" name="Chem. Commun. (Camb.)">
        <title>Genetic and chemical characterisation of the cornexistin pathway provides further insight into maleidride biosynthesis.</title>
        <authorList>
            <person name="Williams K."/>
            <person name="Szwalbe A.J."/>
            <person name="Dickson C."/>
            <person name="Desson T.R."/>
            <person name="Mulholland N.P."/>
            <person name="Vincent J.L."/>
            <person name="Clough J.M."/>
            <person name="Bailey A.M."/>
            <person name="Butts C.P."/>
            <person name="Willis C.L."/>
            <person name="Simpson T.J."/>
            <person name="Cox R.J."/>
        </authorList>
    </citation>
    <scope>NUCLEOTIDE SEQUENCE</scope>
</reference>
<name>A0A3G1IHI2_PAEDI</name>
<keyword evidence="2 8" id="KW-0121">Carboxypeptidase</keyword>
<dbReference type="InterPro" id="IPR001563">
    <property type="entry name" value="Peptidase_S10"/>
</dbReference>
<evidence type="ECO:0000256" key="2">
    <source>
        <dbReference type="ARBA" id="ARBA00022645"/>
    </source>
</evidence>
<keyword evidence="4 7" id="KW-0732">Signal</keyword>
<evidence type="ECO:0000256" key="4">
    <source>
        <dbReference type="ARBA" id="ARBA00022729"/>
    </source>
</evidence>
<dbReference type="InterPro" id="IPR029058">
    <property type="entry name" value="AB_hydrolase_fold"/>
</dbReference>
<evidence type="ECO:0000256" key="7">
    <source>
        <dbReference type="SAM" id="SignalP"/>
    </source>
</evidence>
<accession>A0A3G1IHI2</accession>
<evidence type="ECO:0000256" key="6">
    <source>
        <dbReference type="ARBA" id="ARBA00023180"/>
    </source>
</evidence>
<organism evidence="8">
    <name type="scientific">Paecilomyces divaricatus</name>
    <name type="common">Penicillium divaricatum</name>
    <dbReference type="NCBI Taxonomy" id="644132"/>
    <lineage>
        <taxon>Eukaryota</taxon>
        <taxon>Fungi</taxon>
        <taxon>Dikarya</taxon>
        <taxon>Ascomycota</taxon>
        <taxon>Pezizomycotina</taxon>
        <taxon>Eurotiomycetes</taxon>
        <taxon>Eurotiomycetidae</taxon>
        <taxon>Eurotiales</taxon>
        <taxon>Thermoascaceae</taxon>
        <taxon>Paecilomyces</taxon>
    </lineage>
</organism>
<evidence type="ECO:0000256" key="5">
    <source>
        <dbReference type="ARBA" id="ARBA00022801"/>
    </source>
</evidence>
<dbReference type="PANTHER" id="PTHR11802">
    <property type="entry name" value="SERINE PROTEASE FAMILY S10 SERINE CARBOXYPEPTIDASE"/>
    <property type="match status" value="1"/>
</dbReference>
<comment type="similarity">
    <text evidence="1">Belongs to the peptidase S10 family.</text>
</comment>
<keyword evidence="6" id="KW-0325">Glycoprotein</keyword>
<dbReference type="Pfam" id="PF00450">
    <property type="entry name" value="Peptidase_S10"/>
    <property type="match status" value="1"/>
</dbReference>
<dbReference type="PANTHER" id="PTHR11802:SF189">
    <property type="entry name" value="CARBOXYPEPTIDASE"/>
    <property type="match status" value="1"/>
</dbReference>
<dbReference type="GO" id="GO:0004185">
    <property type="term" value="F:serine-type carboxypeptidase activity"/>
    <property type="evidence" value="ECO:0007669"/>
    <property type="project" value="InterPro"/>
</dbReference>
<dbReference type="AlphaFoldDB" id="A0A3G1IHI2"/>
<feature type="chain" id="PRO_5018012214" evidence="7">
    <location>
        <begin position="19"/>
        <end position="610"/>
    </location>
</feature>
<sequence length="610" mass="67060">MNLVSLFLTVAFIPSALAQSYYPPVPAGTTVVNSTQYPNASIEYKETTICETTPGVKGYSGYVRLPSDVVNSVNGPHTSNYFFWFFEARHDPDKAPLAIYLDGGPGLSSLQGAFTETGPCYVNEDSNSTRLNPWSWNNHVNMLYIDQPLSTGFSYDILVNGTFDSLRDKQPATEHSINPLADEDEPVANNTYFVGTFSGQNPGETANSTANGAVGIWTFLQTWLSEFPEYRTKDDRISLWGEAFAGQFATIYAEYFEVQNERIRNGSLRRDSNSPESPRIIPVDTVGLINGWIDMFRQAAGYLTLPFNNTYGLQVANASVQRQITDAYYRPGGCVDQTQKCQTAAAESDPKNRAHNATVNELCFQSAYLCTTTVRGPIAATQYNTFDMGHWNPDPFPPSYYIGYLNQRWVQEALGVPLNFTAHSSLVTMSFLKSGAFALPWALQDLGKLLDRGVQVTMMYGDRDMDVSWIGGEEVSLAIDHSSAAEFAASGYESISVNAGYIGGVTRQYGRLSFSRVFEAANRVPSYQPETAYQIFMRAIFGKDIATGSTVVDARYASTGPSSSGHIRNGLPVAPPPECYIWAPATCTPAQLKSLGDGSAVVRDYIVVEW</sequence>
<dbReference type="Gene3D" id="3.40.50.1820">
    <property type="entry name" value="alpha/beta hydrolase"/>
    <property type="match status" value="1"/>
</dbReference>
<dbReference type="SMR" id="A0A3G1IHI2"/>
<proteinExistence type="inferred from homology"/>
<protein>
    <submittedName>
        <fullName evidence="8">Putative serine carboxypeptidase</fullName>
    </submittedName>
</protein>
<dbReference type="GO" id="GO:0006508">
    <property type="term" value="P:proteolysis"/>
    <property type="evidence" value="ECO:0007669"/>
    <property type="project" value="UniProtKB-KW"/>
</dbReference>
<keyword evidence="3" id="KW-0645">Protease</keyword>
<gene>
    <name evidence="8" type="primary">pvL9</name>
</gene>
<dbReference type="EMBL" id="MF197864">
    <property type="protein sequence ID" value="ASK38708.1"/>
    <property type="molecule type" value="Genomic_DNA"/>
</dbReference>
<evidence type="ECO:0000313" key="8">
    <source>
        <dbReference type="EMBL" id="ASK38708.1"/>
    </source>
</evidence>
<evidence type="ECO:0000256" key="3">
    <source>
        <dbReference type="ARBA" id="ARBA00022670"/>
    </source>
</evidence>
<dbReference type="GO" id="GO:0000324">
    <property type="term" value="C:fungal-type vacuole"/>
    <property type="evidence" value="ECO:0007669"/>
    <property type="project" value="TreeGrafter"/>
</dbReference>